<dbReference type="Gene3D" id="2.30.30.90">
    <property type="match status" value="1"/>
</dbReference>
<evidence type="ECO:0000259" key="2">
    <source>
        <dbReference type="SMART" id="SM00899"/>
    </source>
</evidence>
<gene>
    <name evidence="3" type="ORF">ABNN70_12010</name>
</gene>
<dbReference type="SMART" id="SM00899">
    <property type="entry name" value="FeoA"/>
    <property type="match status" value="1"/>
</dbReference>
<dbReference type="InterPro" id="IPR007167">
    <property type="entry name" value="Fe-transptr_FeoA-like"/>
</dbReference>
<evidence type="ECO:0000313" key="3">
    <source>
        <dbReference type="EMBL" id="XCJ16387.1"/>
    </source>
</evidence>
<dbReference type="RefSeq" id="WP_353947921.1">
    <property type="nucleotide sequence ID" value="NZ_CP159510.1"/>
</dbReference>
<sequence>MVMFLADLKPGMEAKIIDLSKINQVARRRLMDLGVSEGEVVCCKALLPFGGPCMFETCGQCVGIRLNEARSIFVECEQS</sequence>
<evidence type="ECO:0000256" key="1">
    <source>
        <dbReference type="ARBA" id="ARBA00023004"/>
    </source>
</evidence>
<dbReference type="PANTHER" id="PTHR42954:SF1">
    <property type="entry name" value="FERROUS IRON TRANSPORTER FEOA DOMAIN-CONTAINING PROTEIN"/>
    <property type="match status" value="1"/>
</dbReference>
<dbReference type="EMBL" id="CP159510">
    <property type="protein sequence ID" value="XCJ16387.1"/>
    <property type="molecule type" value="Genomic_DNA"/>
</dbReference>
<keyword evidence="1" id="KW-0408">Iron</keyword>
<organism evidence="3">
    <name type="scientific">Sporolactobacillus sp. Y61</name>
    <dbReference type="NCBI Taxonomy" id="3160863"/>
    <lineage>
        <taxon>Bacteria</taxon>
        <taxon>Bacillati</taxon>
        <taxon>Bacillota</taxon>
        <taxon>Bacilli</taxon>
        <taxon>Bacillales</taxon>
        <taxon>Sporolactobacillaceae</taxon>
        <taxon>Sporolactobacillus</taxon>
    </lineage>
</organism>
<dbReference type="GO" id="GO:0046914">
    <property type="term" value="F:transition metal ion binding"/>
    <property type="evidence" value="ECO:0007669"/>
    <property type="project" value="InterPro"/>
</dbReference>
<accession>A0AAU8IDQ9</accession>
<dbReference type="SUPFAM" id="SSF50037">
    <property type="entry name" value="C-terminal domain of transcriptional repressors"/>
    <property type="match status" value="1"/>
</dbReference>
<dbReference type="InterPro" id="IPR038157">
    <property type="entry name" value="FeoA_core_dom"/>
</dbReference>
<name>A0AAU8IDQ9_9BACL</name>
<dbReference type="Pfam" id="PF04023">
    <property type="entry name" value="FeoA"/>
    <property type="match status" value="1"/>
</dbReference>
<feature type="domain" description="Ferrous iron transporter FeoA-like" evidence="2">
    <location>
        <begin position="3"/>
        <end position="76"/>
    </location>
</feature>
<dbReference type="InterPro" id="IPR052713">
    <property type="entry name" value="FeoA"/>
</dbReference>
<reference evidence="3" key="1">
    <citation type="submission" date="2024-06" db="EMBL/GenBank/DDBJ databases">
        <authorList>
            <person name="Fan A."/>
            <person name="Zhang F.Y."/>
            <person name="Zhang L."/>
        </authorList>
    </citation>
    <scope>NUCLEOTIDE SEQUENCE</scope>
    <source>
        <strain evidence="3">Y61</strain>
    </source>
</reference>
<proteinExistence type="predicted"/>
<dbReference type="InterPro" id="IPR008988">
    <property type="entry name" value="Transcriptional_repressor_C"/>
</dbReference>
<dbReference type="PANTHER" id="PTHR42954">
    <property type="entry name" value="FE(2+) TRANSPORT PROTEIN A"/>
    <property type="match status" value="1"/>
</dbReference>
<dbReference type="AlphaFoldDB" id="A0AAU8IDQ9"/>
<protein>
    <submittedName>
        <fullName evidence="3">FeoA family protein</fullName>
    </submittedName>
</protein>